<comment type="cofactor">
    <cofactor evidence="10">
        <name>Mg(2+)</name>
        <dbReference type="ChEBI" id="CHEBI:18420"/>
    </cofactor>
</comment>
<dbReference type="RefSeq" id="XP_065663241.1">
    <property type="nucleotide sequence ID" value="XM_065807169.1"/>
</dbReference>
<dbReference type="EC" id="2.7.11.24" evidence="10"/>
<dbReference type="InterPro" id="IPR017441">
    <property type="entry name" value="Protein_kinase_ATP_BS"/>
</dbReference>
<dbReference type="Pfam" id="PF00069">
    <property type="entry name" value="Pkinase"/>
    <property type="match status" value="1"/>
</dbReference>
<keyword evidence="10" id="KW-0460">Magnesium</keyword>
<feature type="domain" description="Protein kinase" evidence="11">
    <location>
        <begin position="45"/>
        <end position="336"/>
    </location>
</feature>
<reference evidence="13" key="1">
    <citation type="submission" date="2025-08" db="UniProtKB">
        <authorList>
            <consortium name="RefSeq"/>
        </authorList>
    </citation>
    <scope>IDENTIFICATION</scope>
</reference>
<comment type="catalytic activity">
    <reaction evidence="7">
        <text>L-seryl-[protein] + ATP = O-phospho-L-seryl-[protein] + ADP + H(+)</text>
        <dbReference type="Rhea" id="RHEA:17989"/>
        <dbReference type="Rhea" id="RHEA-COMP:9863"/>
        <dbReference type="Rhea" id="RHEA-COMP:11604"/>
        <dbReference type="ChEBI" id="CHEBI:15378"/>
        <dbReference type="ChEBI" id="CHEBI:29999"/>
        <dbReference type="ChEBI" id="CHEBI:30616"/>
        <dbReference type="ChEBI" id="CHEBI:83421"/>
        <dbReference type="ChEBI" id="CHEBI:456216"/>
        <dbReference type="EC" id="2.7.11.24"/>
    </reaction>
</comment>
<evidence type="ECO:0000256" key="8">
    <source>
        <dbReference type="PROSITE-ProRule" id="PRU10141"/>
    </source>
</evidence>
<evidence type="ECO:0000256" key="10">
    <source>
        <dbReference type="RuleBase" id="RU361165"/>
    </source>
</evidence>
<protein>
    <recommendedName>
        <fullName evidence="10">Mitogen-activated protein kinase</fullName>
        <ecNumber evidence="10">2.7.11.24</ecNumber>
    </recommendedName>
</protein>
<evidence type="ECO:0000256" key="7">
    <source>
        <dbReference type="ARBA" id="ARBA00048312"/>
    </source>
</evidence>
<dbReference type="Gene3D" id="3.30.200.20">
    <property type="entry name" value="Phosphorylase Kinase, domain 1"/>
    <property type="match status" value="1"/>
</dbReference>
<gene>
    <name evidence="13" type="primary">LOC100197403</name>
</gene>
<keyword evidence="2 10" id="KW-0808">Transferase</keyword>
<dbReference type="PROSITE" id="PS00107">
    <property type="entry name" value="PROTEIN_KINASE_ATP"/>
    <property type="match status" value="1"/>
</dbReference>
<dbReference type="InterPro" id="IPR003527">
    <property type="entry name" value="MAP_kinase_CS"/>
</dbReference>
<name>A0ABM4CN45_HYDVU</name>
<organism evidence="12 13">
    <name type="scientific">Hydra vulgaris</name>
    <name type="common">Hydra</name>
    <name type="synonym">Hydra attenuata</name>
    <dbReference type="NCBI Taxonomy" id="6087"/>
    <lineage>
        <taxon>Eukaryota</taxon>
        <taxon>Metazoa</taxon>
        <taxon>Cnidaria</taxon>
        <taxon>Hydrozoa</taxon>
        <taxon>Hydroidolina</taxon>
        <taxon>Anthoathecata</taxon>
        <taxon>Aplanulata</taxon>
        <taxon>Hydridae</taxon>
        <taxon>Hydra</taxon>
    </lineage>
</organism>
<dbReference type="PROSITE" id="PS50011">
    <property type="entry name" value="PROTEIN_KINASE_DOM"/>
    <property type="match status" value="1"/>
</dbReference>
<dbReference type="PROSITE" id="PS00108">
    <property type="entry name" value="PROTEIN_KINASE_ST"/>
    <property type="match status" value="1"/>
</dbReference>
<dbReference type="InterPro" id="IPR000719">
    <property type="entry name" value="Prot_kinase_dom"/>
</dbReference>
<sequence>MALCKAHGLYNTSSALTPQSNITDDDGPTVKKFHSNVNSKDSKTFEIDRPIGYGAFGVVWAVTDPRTGKRIALKKMPNVFQNIVSSKRVYRELRMLTYFKHENVLRALDILQPDPLDRMHELYVVTELMQSDLHKIIVSPQPLSSDHIKVFLYQILRGLKYLHSSGIIHRDIKPGNLLVNSNCLLKICDFGLARCEEPNRSREMTQEVVTQYYRSPELLSGATYHSYGVDIWSVGCIFAELLGRKILFQAQSPIHQLNQVIKLLGTPHPDDIRSSGASEGAFCYIMSQPYRPPAMHTLHNLSSRANHEAIHLLCRMLVFNPNKRITVTDALTHPYLDEGRLRYHTCMCSCCSTSAAGRQYVNDLEPCAPFAYDLSYEENLYTVHQVREAVYHFILDMHRKSGVVPLCLNTASPVYSQFQTSTVAPQPDLSDSPHPW</sequence>
<dbReference type="GO" id="GO:0016301">
    <property type="term" value="F:kinase activity"/>
    <property type="evidence" value="ECO:0007669"/>
    <property type="project" value="UniProtKB-KW"/>
</dbReference>
<feature type="binding site" evidence="8">
    <location>
        <position position="74"/>
    </location>
    <ligand>
        <name>ATP</name>
        <dbReference type="ChEBI" id="CHEBI:30616"/>
    </ligand>
</feature>
<dbReference type="Proteomes" id="UP001652625">
    <property type="component" value="Chromosome 10"/>
</dbReference>
<dbReference type="InterPro" id="IPR008271">
    <property type="entry name" value="Ser/Thr_kinase_AS"/>
</dbReference>
<dbReference type="PANTHER" id="PTHR24055">
    <property type="entry name" value="MITOGEN-ACTIVATED PROTEIN KINASE"/>
    <property type="match status" value="1"/>
</dbReference>
<keyword evidence="12" id="KW-1185">Reference proteome</keyword>
<comment type="catalytic activity">
    <reaction evidence="6 10">
        <text>L-threonyl-[protein] + ATP = O-phospho-L-threonyl-[protein] + ADP + H(+)</text>
        <dbReference type="Rhea" id="RHEA:46608"/>
        <dbReference type="Rhea" id="RHEA-COMP:11060"/>
        <dbReference type="Rhea" id="RHEA-COMP:11605"/>
        <dbReference type="ChEBI" id="CHEBI:15378"/>
        <dbReference type="ChEBI" id="CHEBI:30013"/>
        <dbReference type="ChEBI" id="CHEBI:30616"/>
        <dbReference type="ChEBI" id="CHEBI:61977"/>
        <dbReference type="ChEBI" id="CHEBI:456216"/>
        <dbReference type="EC" id="2.7.11.24"/>
    </reaction>
</comment>
<dbReference type="InterPro" id="IPR011009">
    <property type="entry name" value="Kinase-like_dom_sf"/>
</dbReference>
<proteinExistence type="inferred from homology"/>
<keyword evidence="5 8" id="KW-0067">ATP-binding</keyword>
<dbReference type="Gene3D" id="1.10.510.10">
    <property type="entry name" value="Transferase(Phosphotransferase) domain 1"/>
    <property type="match status" value="1"/>
</dbReference>
<dbReference type="PROSITE" id="PS01351">
    <property type="entry name" value="MAPK"/>
    <property type="match status" value="1"/>
</dbReference>
<evidence type="ECO:0000259" key="11">
    <source>
        <dbReference type="PROSITE" id="PS50011"/>
    </source>
</evidence>
<comment type="activity regulation">
    <text evidence="10">Activated by threonine and tyrosine phosphorylation.</text>
</comment>
<evidence type="ECO:0000256" key="1">
    <source>
        <dbReference type="ARBA" id="ARBA00022527"/>
    </source>
</evidence>
<evidence type="ECO:0000313" key="12">
    <source>
        <dbReference type="Proteomes" id="UP001652625"/>
    </source>
</evidence>
<keyword evidence="1 9" id="KW-0723">Serine/threonine-protein kinase</keyword>
<evidence type="ECO:0000313" key="13">
    <source>
        <dbReference type="RefSeq" id="XP_065663241.1"/>
    </source>
</evidence>
<evidence type="ECO:0000256" key="2">
    <source>
        <dbReference type="ARBA" id="ARBA00022679"/>
    </source>
</evidence>
<dbReference type="SMART" id="SM00220">
    <property type="entry name" value="S_TKc"/>
    <property type="match status" value="1"/>
</dbReference>
<evidence type="ECO:0000256" key="5">
    <source>
        <dbReference type="ARBA" id="ARBA00022840"/>
    </source>
</evidence>
<evidence type="ECO:0000256" key="4">
    <source>
        <dbReference type="ARBA" id="ARBA00022777"/>
    </source>
</evidence>
<comment type="similarity">
    <text evidence="10">Belongs to the protein kinase superfamily. Ser/Thr protein kinase family. MAP kinase subfamily.</text>
</comment>
<keyword evidence="4 10" id="KW-0418">Kinase</keyword>
<dbReference type="SUPFAM" id="SSF56112">
    <property type="entry name" value="Protein kinase-like (PK-like)"/>
    <property type="match status" value="1"/>
</dbReference>
<accession>A0ABM4CN45</accession>
<evidence type="ECO:0000256" key="9">
    <source>
        <dbReference type="RuleBase" id="RU000304"/>
    </source>
</evidence>
<dbReference type="RefSeq" id="XP_047142717.1">
    <property type="nucleotide sequence ID" value="XM_047286761.2"/>
</dbReference>
<dbReference type="InterPro" id="IPR050117">
    <property type="entry name" value="MAPK"/>
</dbReference>
<evidence type="ECO:0000256" key="3">
    <source>
        <dbReference type="ARBA" id="ARBA00022741"/>
    </source>
</evidence>
<evidence type="ECO:0000256" key="6">
    <source>
        <dbReference type="ARBA" id="ARBA00047592"/>
    </source>
</evidence>
<keyword evidence="3 8" id="KW-0547">Nucleotide-binding</keyword>
<dbReference type="GeneID" id="100197403"/>